<gene>
    <name evidence="1" type="ORF">GGD46_003913</name>
</gene>
<evidence type="ECO:0000313" key="2">
    <source>
        <dbReference type="Proteomes" id="UP000565576"/>
    </source>
</evidence>
<comment type="caution">
    <text evidence="1">The sequence shown here is derived from an EMBL/GenBank/DDBJ whole genome shotgun (WGS) entry which is preliminary data.</text>
</comment>
<dbReference type="RefSeq" id="WP_184706755.1">
    <property type="nucleotide sequence ID" value="NZ_JACHBG010000009.1"/>
</dbReference>
<proteinExistence type="predicted"/>
<dbReference type="Proteomes" id="UP000565576">
    <property type="component" value="Unassembled WGS sequence"/>
</dbReference>
<evidence type="ECO:0000313" key="1">
    <source>
        <dbReference type="EMBL" id="MBB6486614.1"/>
    </source>
</evidence>
<protein>
    <submittedName>
        <fullName evidence="1">Uncharacterized protein</fullName>
    </submittedName>
</protein>
<reference evidence="1 2" key="1">
    <citation type="submission" date="2020-08" db="EMBL/GenBank/DDBJ databases">
        <title>Genomic Encyclopedia of Type Strains, Phase IV (KMG-V): Genome sequencing to study the core and pangenomes of soil and plant-associated prokaryotes.</title>
        <authorList>
            <person name="Whitman W."/>
        </authorList>
    </citation>
    <scope>NUCLEOTIDE SEQUENCE [LARGE SCALE GENOMIC DNA]</scope>
    <source>
        <strain evidence="1 2">SEMIA 4060</strain>
    </source>
</reference>
<sequence>MDQNTIDRLNSISQELNARALALSKAADGRDHALIMSALGVMIEEVRSLEQKVARLDGPKGIGAAGS</sequence>
<accession>A0A7X0ITL9</accession>
<name>A0A7X0ITL9_9HYPH</name>
<dbReference type="AlphaFoldDB" id="A0A7X0ITL9"/>
<organism evidence="1 2">
    <name type="scientific">Rhizobium lusitanum</name>
    <dbReference type="NCBI Taxonomy" id="293958"/>
    <lineage>
        <taxon>Bacteria</taxon>
        <taxon>Pseudomonadati</taxon>
        <taxon>Pseudomonadota</taxon>
        <taxon>Alphaproteobacteria</taxon>
        <taxon>Hyphomicrobiales</taxon>
        <taxon>Rhizobiaceae</taxon>
        <taxon>Rhizobium/Agrobacterium group</taxon>
        <taxon>Rhizobium</taxon>
    </lineage>
</organism>
<dbReference type="EMBL" id="JACHBG010000009">
    <property type="protein sequence ID" value="MBB6486614.1"/>
    <property type="molecule type" value="Genomic_DNA"/>
</dbReference>